<dbReference type="Pfam" id="PF13715">
    <property type="entry name" value="CarbopepD_reg_2"/>
    <property type="match status" value="1"/>
</dbReference>
<organism evidence="2 3">
    <name type="scientific">Hymenobacter endophyticus</name>
    <dbReference type="NCBI Taxonomy" id="3076335"/>
    <lineage>
        <taxon>Bacteria</taxon>
        <taxon>Pseudomonadati</taxon>
        <taxon>Bacteroidota</taxon>
        <taxon>Cytophagia</taxon>
        <taxon>Cytophagales</taxon>
        <taxon>Hymenobacteraceae</taxon>
        <taxon>Hymenobacter</taxon>
    </lineage>
</organism>
<comment type="caution">
    <text evidence="2">The sequence shown here is derived from an EMBL/GenBank/DDBJ whole genome shotgun (WGS) entry which is preliminary data.</text>
</comment>
<dbReference type="EMBL" id="JAWDJT010000002">
    <property type="protein sequence ID" value="MDU0369916.1"/>
    <property type="molecule type" value="Genomic_DNA"/>
</dbReference>
<proteinExistence type="predicted"/>
<name>A0ABU3TEV8_9BACT</name>
<keyword evidence="3" id="KW-1185">Reference proteome</keyword>
<protein>
    <submittedName>
        <fullName evidence="2">Carboxypeptidase-like regulatory domain-containing protein</fullName>
    </submittedName>
</protein>
<dbReference type="Gene3D" id="2.60.40.1120">
    <property type="entry name" value="Carboxypeptidase-like, regulatory domain"/>
    <property type="match status" value="1"/>
</dbReference>
<dbReference type="InterPro" id="IPR008969">
    <property type="entry name" value="CarboxyPept-like_regulatory"/>
</dbReference>
<dbReference type="Proteomes" id="UP001250698">
    <property type="component" value="Unassembled WGS sequence"/>
</dbReference>
<sequence length="240" mass="25643">MPRALTVAIPQPCRENWAAMTPAAQGRHCAACNKVVVDFTRMTDTEVVAYFTQTSGQSCGRFRTEQLQRPLRLAIEAPVSRRWLAVALAVLGVGAAGPAAAQGKSAVPQEQRILPGKTAAPIPASPTQTTRGRVTDAATGEGLPGVSVLLKGTTMGTSTNSDGSFELVSSSTASSQLIFSSIGYFTQQVALADFKGQASSIKLVVDEKAMNERIVVGGYCMSRWYTPRGLWQRLTQPLRR</sequence>
<feature type="region of interest" description="Disordered" evidence="1">
    <location>
        <begin position="117"/>
        <end position="137"/>
    </location>
</feature>
<evidence type="ECO:0000313" key="3">
    <source>
        <dbReference type="Proteomes" id="UP001250698"/>
    </source>
</evidence>
<dbReference type="SUPFAM" id="SSF49464">
    <property type="entry name" value="Carboxypeptidase regulatory domain-like"/>
    <property type="match status" value="1"/>
</dbReference>
<evidence type="ECO:0000313" key="2">
    <source>
        <dbReference type="EMBL" id="MDU0369916.1"/>
    </source>
</evidence>
<accession>A0ABU3TEV8</accession>
<reference evidence="2 3" key="1">
    <citation type="submission" date="2023-10" db="EMBL/GenBank/DDBJ databases">
        <title>Hymenobacter endophyticus sp. nov., an isolate from the leaf tissues of wheat.</title>
        <authorList>
            <person name="Dai Y."/>
        </authorList>
    </citation>
    <scope>NUCLEOTIDE SEQUENCE [LARGE SCALE GENOMIC DNA]</scope>
    <source>
        <strain evidence="2 3">ZK17L-C2</strain>
    </source>
</reference>
<dbReference type="RefSeq" id="WP_315997403.1">
    <property type="nucleotide sequence ID" value="NZ_JAWDJT010000002.1"/>
</dbReference>
<evidence type="ECO:0000256" key="1">
    <source>
        <dbReference type="SAM" id="MobiDB-lite"/>
    </source>
</evidence>
<gene>
    <name evidence="2" type="ORF">ROI90_05870</name>
</gene>